<accession>A0A2P6N1X7</accession>
<reference evidence="2 3" key="1">
    <citation type="journal article" date="2018" name="Genome Biol. Evol.">
        <title>Multiple Roots of Fruiting Body Formation in Amoebozoa.</title>
        <authorList>
            <person name="Hillmann F."/>
            <person name="Forbes G."/>
            <person name="Novohradska S."/>
            <person name="Ferling I."/>
            <person name="Riege K."/>
            <person name="Groth M."/>
            <person name="Westermann M."/>
            <person name="Marz M."/>
            <person name="Spaller T."/>
            <person name="Winckler T."/>
            <person name="Schaap P."/>
            <person name="Glockner G."/>
        </authorList>
    </citation>
    <scope>NUCLEOTIDE SEQUENCE [LARGE SCALE GENOMIC DNA]</scope>
    <source>
        <strain evidence="2 3">Jena</strain>
    </source>
</reference>
<name>A0A2P6N1X7_9EUKA</name>
<dbReference type="AlphaFoldDB" id="A0A2P6N1X7"/>
<dbReference type="EMBL" id="MDYQ01000249">
    <property type="protein sequence ID" value="PRP77962.1"/>
    <property type="molecule type" value="Genomic_DNA"/>
</dbReference>
<proteinExistence type="predicted"/>
<dbReference type="InParanoid" id="A0A2P6N1X7"/>
<dbReference type="PROSITE" id="PS50181">
    <property type="entry name" value="FBOX"/>
    <property type="match status" value="1"/>
</dbReference>
<gene>
    <name evidence="2" type="ORF">PROFUN_14066</name>
</gene>
<dbReference type="Pfam" id="PF12937">
    <property type="entry name" value="F-box-like"/>
    <property type="match status" value="1"/>
</dbReference>
<dbReference type="Gene3D" id="1.20.1280.50">
    <property type="match status" value="1"/>
</dbReference>
<dbReference type="Proteomes" id="UP000241769">
    <property type="component" value="Unassembled WGS sequence"/>
</dbReference>
<evidence type="ECO:0000313" key="3">
    <source>
        <dbReference type="Proteomes" id="UP000241769"/>
    </source>
</evidence>
<protein>
    <recommendedName>
        <fullName evidence="1">F-box domain-containing protein</fullName>
    </recommendedName>
</protein>
<dbReference type="InterPro" id="IPR036047">
    <property type="entry name" value="F-box-like_dom_sf"/>
</dbReference>
<dbReference type="SUPFAM" id="SSF81383">
    <property type="entry name" value="F-box domain"/>
    <property type="match status" value="1"/>
</dbReference>
<feature type="domain" description="F-box" evidence="1">
    <location>
        <begin position="1"/>
        <end position="45"/>
    </location>
</feature>
<dbReference type="OrthoDB" id="192402at2759"/>
<keyword evidence="3" id="KW-1185">Reference proteome</keyword>
<evidence type="ECO:0000259" key="1">
    <source>
        <dbReference type="PROSITE" id="PS50181"/>
    </source>
</evidence>
<dbReference type="InterPro" id="IPR001810">
    <property type="entry name" value="F-box_dom"/>
</dbReference>
<organism evidence="2 3">
    <name type="scientific">Planoprotostelium fungivorum</name>
    <dbReference type="NCBI Taxonomy" id="1890364"/>
    <lineage>
        <taxon>Eukaryota</taxon>
        <taxon>Amoebozoa</taxon>
        <taxon>Evosea</taxon>
        <taxon>Variosea</taxon>
        <taxon>Cavosteliida</taxon>
        <taxon>Cavosteliaceae</taxon>
        <taxon>Planoprotostelium</taxon>
    </lineage>
</organism>
<sequence length="404" mass="47387">MWSTLADELLIRVFQHLDWQALIYCGNTCSSWRTVACDESLWYDLLRQHPIYLTPSELKDTRLYRREFARRAMGLVQNHSHIPDSSHLAEFIEWLADPFPPINQFVSHEDLYLLSYRFEDIKCRFMVLSYYDNYIKEISKVALFTADHQFFASISFIGHKMSDFPGPTFGQRQGSTHREGWRPKGKTWKMFIHFANRDEVCALQFSISNNREVIGQTIMLEAMRDYLFPDLSFDMFLLILLHSLTHDSVSINDIINFAHFSAAKPISAQNCYSSFKEVPVRTFEEAIGKCGGDFVAITNLLPQYSWESLKALVKGYNSDLIVTRSQICKYWTNEQILVFQTLMENSDLSQIYENPLFDKRSLKIMWDAVEFYHYGGPFIEQETTEEGTYLGQKRKYRDMVEYQT</sequence>
<evidence type="ECO:0000313" key="2">
    <source>
        <dbReference type="EMBL" id="PRP77962.1"/>
    </source>
</evidence>
<comment type="caution">
    <text evidence="2">The sequence shown here is derived from an EMBL/GenBank/DDBJ whole genome shotgun (WGS) entry which is preliminary data.</text>
</comment>